<dbReference type="GO" id="GO:0046933">
    <property type="term" value="F:proton-transporting ATP synthase activity, rotational mechanism"/>
    <property type="evidence" value="ECO:0007669"/>
    <property type="project" value="UniProtKB-UniRule"/>
</dbReference>
<dbReference type="GO" id="GO:0045259">
    <property type="term" value="C:proton-transporting ATP synthase complex"/>
    <property type="evidence" value="ECO:0007669"/>
    <property type="project" value="UniProtKB-KW"/>
</dbReference>
<dbReference type="GO" id="GO:0005886">
    <property type="term" value="C:plasma membrane"/>
    <property type="evidence" value="ECO:0007669"/>
    <property type="project" value="UniProtKB-SubCell"/>
</dbReference>
<comment type="subcellular location">
    <subcellularLocation>
        <location evidence="7">Cell membrane</location>
        <topology evidence="7">Peripheral membrane protein</topology>
    </subcellularLocation>
    <subcellularLocation>
        <location evidence="1">Membrane</location>
    </subcellularLocation>
</comment>
<dbReference type="HAMAP" id="MF_01416">
    <property type="entry name" value="ATP_synth_delta_bact"/>
    <property type="match status" value="1"/>
</dbReference>
<sequence length="180" mass="20182">MMTETAKKYGGSLYELASEENQTDLVLEQLGTVLSLMKENPLYEKLLSEPSISKDDRVRLLDEAFGADMWPYLLNFLKLMCEKGYMGEVKGCAKEYRRLYNEAHGIVEATVTSAVALTDAQKTALHDKLEKMKGKKVDMTCYVNPALIGGIRLDMDGKRYDGTAKERIDALNSIIKDTVV</sequence>
<dbReference type="AlphaFoldDB" id="A0A1H9KWL1"/>
<evidence type="ECO:0000256" key="5">
    <source>
        <dbReference type="ARBA" id="ARBA00023136"/>
    </source>
</evidence>
<evidence type="ECO:0000313" key="8">
    <source>
        <dbReference type="EMBL" id="SER03448.1"/>
    </source>
</evidence>
<dbReference type="Gene3D" id="1.10.520.20">
    <property type="entry name" value="N-terminal domain of the delta subunit of the F1F0-ATP synthase"/>
    <property type="match status" value="1"/>
</dbReference>
<dbReference type="eggNOG" id="COG0712">
    <property type="taxonomic scope" value="Bacteria"/>
</dbReference>
<evidence type="ECO:0000256" key="1">
    <source>
        <dbReference type="ARBA" id="ARBA00004370"/>
    </source>
</evidence>
<name>A0A1H9KWL1_BUTFI</name>
<proteinExistence type="inferred from homology"/>
<keyword evidence="7" id="KW-0139">CF(1)</keyword>
<dbReference type="Pfam" id="PF00213">
    <property type="entry name" value="OSCP"/>
    <property type="match status" value="1"/>
</dbReference>
<dbReference type="PANTHER" id="PTHR11910">
    <property type="entry name" value="ATP SYNTHASE DELTA CHAIN"/>
    <property type="match status" value="1"/>
</dbReference>
<protein>
    <recommendedName>
        <fullName evidence="7">ATP synthase subunit delta</fullName>
    </recommendedName>
    <alternativeName>
        <fullName evidence="7">ATP synthase F(1) sector subunit delta</fullName>
    </alternativeName>
    <alternativeName>
        <fullName evidence="7">F-type ATPase subunit delta</fullName>
        <shortName evidence="7">F-ATPase subunit delta</shortName>
    </alternativeName>
</protein>
<organism evidence="8 9">
    <name type="scientific">Butyrivibrio fibrisolvens</name>
    <dbReference type="NCBI Taxonomy" id="831"/>
    <lineage>
        <taxon>Bacteria</taxon>
        <taxon>Bacillati</taxon>
        <taxon>Bacillota</taxon>
        <taxon>Clostridia</taxon>
        <taxon>Lachnospirales</taxon>
        <taxon>Lachnospiraceae</taxon>
        <taxon>Butyrivibrio</taxon>
    </lineage>
</organism>
<dbReference type="PRINTS" id="PR00125">
    <property type="entry name" value="ATPASEDELTA"/>
</dbReference>
<keyword evidence="7" id="KW-1003">Cell membrane</keyword>
<dbReference type="InterPro" id="IPR026015">
    <property type="entry name" value="ATP_synth_OSCP/delta_N_sf"/>
</dbReference>
<keyword evidence="4 7" id="KW-0406">Ion transport</keyword>
<evidence type="ECO:0000256" key="4">
    <source>
        <dbReference type="ARBA" id="ARBA00023065"/>
    </source>
</evidence>
<keyword evidence="5 7" id="KW-0472">Membrane</keyword>
<evidence type="ECO:0000256" key="3">
    <source>
        <dbReference type="ARBA" id="ARBA00022781"/>
    </source>
</evidence>
<comment type="similarity">
    <text evidence="7">Belongs to the ATPase delta chain family.</text>
</comment>
<dbReference type="NCBIfam" id="TIGR01145">
    <property type="entry name" value="ATP_synt_delta"/>
    <property type="match status" value="1"/>
</dbReference>
<keyword evidence="6 7" id="KW-0066">ATP synthesis</keyword>
<keyword evidence="3 7" id="KW-0375">Hydrogen ion transport</keyword>
<comment type="function">
    <text evidence="7">This protein is part of the stalk that links CF(0) to CF(1). It either transmits conformational changes from CF(0) to CF(1) or is implicated in proton conduction.</text>
</comment>
<accession>A0A1H9KWL1</accession>
<dbReference type="EMBL" id="FOGJ01000001">
    <property type="protein sequence ID" value="SER03448.1"/>
    <property type="molecule type" value="Genomic_DNA"/>
</dbReference>
<gene>
    <name evidence="7" type="primary">atpH</name>
    <name evidence="8" type="ORF">SAMN04487884_101193</name>
</gene>
<keyword evidence="2 7" id="KW-0813">Transport</keyword>
<evidence type="ECO:0000256" key="6">
    <source>
        <dbReference type="ARBA" id="ARBA00023310"/>
    </source>
</evidence>
<dbReference type="RefSeq" id="WP_022758207.1">
    <property type="nucleotide sequence ID" value="NZ_FOGJ01000001.1"/>
</dbReference>
<dbReference type="SUPFAM" id="SSF47928">
    <property type="entry name" value="N-terminal domain of the delta subunit of the F1F0-ATP synthase"/>
    <property type="match status" value="1"/>
</dbReference>
<evidence type="ECO:0000313" key="9">
    <source>
        <dbReference type="Proteomes" id="UP000182584"/>
    </source>
</evidence>
<reference evidence="8 9" key="1">
    <citation type="submission" date="2016-10" db="EMBL/GenBank/DDBJ databases">
        <authorList>
            <person name="de Groot N.N."/>
        </authorList>
    </citation>
    <scope>NUCLEOTIDE SEQUENCE [LARGE SCALE GENOMIC DNA]</scope>
    <source>
        <strain evidence="8 9">AR40</strain>
    </source>
</reference>
<comment type="function">
    <text evidence="7">F(1)F(0) ATP synthase produces ATP from ADP in the presence of a proton or sodium gradient. F-type ATPases consist of two structural domains, F(1) containing the extramembraneous catalytic core and F(0) containing the membrane proton channel, linked together by a central stalk and a peripheral stalk. During catalysis, ATP synthesis in the catalytic domain of F(1) is coupled via a rotary mechanism of the central stalk subunits to proton translocation.</text>
</comment>
<dbReference type="Proteomes" id="UP000182584">
    <property type="component" value="Unassembled WGS sequence"/>
</dbReference>
<dbReference type="InterPro" id="IPR000711">
    <property type="entry name" value="ATPase_OSCP/dsu"/>
</dbReference>
<evidence type="ECO:0000256" key="2">
    <source>
        <dbReference type="ARBA" id="ARBA00022448"/>
    </source>
</evidence>
<evidence type="ECO:0000256" key="7">
    <source>
        <dbReference type="HAMAP-Rule" id="MF_01416"/>
    </source>
</evidence>